<feature type="compositionally biased region" description="Polar residues" evidence="2">
    <location>
        <begin position="1"/>
        <end position="10"/>
    </location>
</feature>
<dbReference type="InterPro" id="IPR021765">
    <property type="entry name" value="UstYa-like"/>
</dbReference>
<feature type="region of interest" description="Disordered" evidence="2">
    <location>
        <begin position="1"/>
        <end position="30"/>
    </location>
</feature>
<evidence type="ECO:0000256" key="3">
    <source>
        <dbReference type="SAM" id="Phobius"/>
    </source>
</evidence>
<dbReference type="PANTHER" id="PTHR33365">
    <property type="entry name" value="YALI0B05434P"/>
    <property type="match status" value="1"/>
</dbReference>
<accession>A0A9W4XFR6</accession>
<evidence type="ECO:0000313" key="5">
    <source>
        <dbReference type="Proteomes" id="UP001152607"/>
    </source>
</evidence>
<evidence type="ECO:0000256" key="2">
    <source>
        <dbReference type="SAM" id="MobiDB-lite"/>
    </source>
</evidence>
<dbReference type="Pfam" id="PF11807">
    <property type="entry name" value="UstYa"/>
    <property type="match status" value="1"/>
</dbReference>
<dbReference type="AlphaFoldDB" id="A0A9W4XFR6"/>
<comment type="caution">
    <text evidence="4">The sequence shown here is derived from an EMBL/GenBank/DDBJ whole genome shotgun (WGS) entry which is preliminary data.</text>
</comment>
<keyword evidence="3" id="KW-0812">Transmembrane</keyword>
<gene>
    <name evidence="4" type="ORF">PDIGIT_LOCUS3267</name>
</gene>
<dbReference type="GO" id="GO:0043386">
    <property type="term" value="P:mycotoxin biosynthetic process"/>
    <property type="evidence" value="ECO:0007669"/>
    <property type="project" value="InterPro"/>
</dbReference>
<sequence>MNKTKYSQLRNSEDWGTEGGVSSSDSQDLKPPRFTRRLQHTILYSLLITTNIVFLSLWLTAKEKNGTDYSSCVRPQLTFSPATEAIRYEKKRLWRDIDGPNPFTGVPRPELDKAWHDLLEPMTIKVTAEELEKFSEGDTSIALRDGSGYIAEMAAYHELHCNKRIRRYIFFDYYYHNLTEEEQRTEDTHIDHCLEYWRESVMCRGDTTMGTFYWRESDGYPTSRVYTDNECVDWTAFDTWSRKRMVDMSDRSILEDSPFGN</sequence>
<comment type="similarity">
    <text evidence="1">Belongs to the ustYa family.</text>
</comment>
<dbReference type="OrthoDB" id="3687641at2759"/>
<organism evidence="4 5">
    <name type="scientific">Periconia digitata</name>
    <dbReference type="NCBI Taxonomy" id="1303443"/>
    <lineage>
        <taxon>Eukaryota</taxon>
        <taxon>Fungi</taxon>
        <taxon>Dikarya</taxon>
        <taxon>Ascomycota</taxon>
        <taxon>Pezizomycotina</taxon>
        <taxon>Dothideomycetes</taxon>
        <taxon>Pleosporomycetidae</taxon>
        <taxon>Pleosporales</taxon>
        <taxon>Massarineae</taxon>
        <taxon>Periconiaceae</taxon>
        <taxon>Periconia</taxon>
    </lineage>
</organism>
<name>A0A9W4XFR6_9PLEO</name>
<keyword evidence="3" id="KW-0472">Membrane</keyword>
<evidence type="ECO:0000313" key="4">
    <source>
        <dbReference type="EMBL" id="CAI6312384.1"/>
    </source>
</evidence>
<reference evidence="4" key="1">
    <citation type="submission" date="2023-01" db="EMBL/GenBank/DDBJ databases">
        <authorList>
            <person name="Van Ghelder C."/>
            <person name="Rancurel C."/>
        </authorList>
    </citation>
    <scope>NUCLEOTIDE SEQUENCE</scope>
    <source>
        <strain evidence="4">CNCM I-4278</strain>
    </source>
</reference>
<evidence type="ECO:0000256" key="1">
    <source>
        <dbReference type="ARBA" id="ARBA00035112"/>
    </source>
</evidence>
<keyword evidence="3" id="KW-1133">Transmembrane helix</keyword>
<evidence type="ECO:0008006" key="6">
    <source>
        <dbReference type="Google" id="ProtNLM"/>
    </source>
</evidence>
<feature type="transmembrane region" description="Helical" evidence="3">
    <location>
        <begin position="42"/>
        <end position="61"/>
    </location>
</feature>
<protein>
    <recommendedName>
        <fullName evidence="6">Tat pathway signal sequence protein</fullName>
    </recommendedName>
</protein>
<keyword evidence="5" id="KW-1185">Reference proteome</keyword>
<dbReference type="PANTHER" id="PTHR33365:SF7">
    <property type="entry name" value="TAT PATHWAY SIGNAL SEQUENCE"/>
    <property type="match status" value="1"/>
</dbReference>
<dbReference type="EMBL" id="CAOQHR010000002">
    <property type="protein sequence ID" value="CAI6312384.1"/>
    <property type="molecule type" value="Genomic_DNA"/>
</dbReference>
<proteinExistence type="inferred from homology"/>
<dbReference type="Proteomes" id="UP001152607">
    <property type="component" value="Unassembled WGS sequence"/>
</dbReference>